<dbReference type="SUPFAM" id="SSF52058">
    <property type="entry name" value="L domain-like"/>
    <property type="match status" value="1"/>
</dbReference>
<evidence type="ECO:0000313" key="2">
    <source>
        <dbReference type="Proteomes" id="UP001219525"/>
    </source>
</evidence>
<name>A0AAD6V7Q1_9AGAR</name>
<protein>
    <submittedName>
        <fullName evidence="1">Uncharacterized protein</fullName>
    </submittedName>
</protein>
<organism evidence="1 2">
    <name type="scientific">Mycena pura</name>
    <dbReference type="NCBI Taxonomy" id="153505"/>
    <lineage>
        <taxon>Eukaryota</taxon>
        <taxon>Fungi</taxon>
        <taxon>Dikarya</taxon>
        <taxon>Basidiomycota</taxon>
        <taxon>Agaricomycotina</taxon>
        <taxon>Agaricomycetes</taxon>
        <taxon>Agaricomycetidae</taxon>
        <taxon>Agaricales</taxon>
        <taxon>Marasmiineae</taxon>
        <taxon>Mycenaceae</taxon>
        <taxon>Mycena</taxon>
    </lineage>
</organism>
<evidence type="ECO:0000313" key="1">
    <source>
        <dbReference type="EMBL" id="KAJ7199437.1"/>
    </source>
</evidence>
<dbReference type="AlphaFoldDB" id="A0AAD6V7Q1"/>
<dbReference type="Proteomes" id="UP001219525">
    <property type="component" value="Unassembled WGS sequence"/>
</dbReference>
<reference evidence="1" key="1">
    <citation type="submission" date="2023-03" db="EMBL/GenBank/DDBJ databases">
        <title>Massive genome expansion in bonnet fungi (Mycena s.s.) driven by repeated elements and novel gene families across ecological guilds.</title>
        <authorList>
            <consortium name="Lawrence Berkeley National Laboratory"/>
            <person name="Harder C.B."/>
            <person name="Miyauchi S."/>
            <person name="Viragh M."/>
            <person name="Kuo A."/>
            <person name="Thoen E."/>
            <person name="Andreopoulos B."/>
            <person name="Lu D."/>
            <person name="Skrede I."/>
            <person name="Drula E."/>
            <person name="Henrissat B."/>
            <person name="Morin E."/>
            <person name="Kohler A."/>
            <person name="Barry K."/>
            <person name="LaButti K."/>
            <person name="Morin E."/>
            <person name="Salamov A."/>
            <person name="Lipzen A."/>
            <person name="Mereny Z."/>
            <person name="Hegedus B."/>
            <person name="Baldrian P."/>
            <person name="Stursova M."/>
            <person name="Weitz H."/>
            <person name="Taylor A."/>
            <person name="Grigoriev I.V."/>
            <person name="Nagy L.G."/>
            <person name="Martin F."/>
            <person name="Kauserud H."/>
        </authorList>
    </citation>
    <scope>NUCLEOTIDE SEQUENCE</scope>
    <source>
        <strain evidence="1">9144</strain>
    </source>
</reference>
<keyword evidence="2" id="KW-1185">Reference proteome</keyword>
<proteinExistence type="predicted"/>
<gene>
    <name evidence="1" type="ORF">GGX14DRAFT_467985</name>
</gene>
<accession>A0AAD6V7Q1</accession>
<dbReference type="InterPro" id="IPR032675">
    <property type="entry name" value="LRR_dom_sf"/>
</dbReference>
<sequence>MPRTPPETNDIIIDHLHDDVSTLRQCSLVCKEWLPAARFHIFSVVHLSLYSIDQMIEVLFYPGSPMPHRRPLAQYIRDLHIIDGEGREFDPKWINDKLSLVTLSSMTSILSLSLDHVDFSGLSGASMAALRGITARVTRLELAHVRFKDFTGCLAFLEAAVSLKSLTSCVTSFEDEIRSPRSIIDTILPELVELNLESDDDSLLDLVSSMSSPPRIRAVSLYLGENNISTVAGLLARLGSSLTHLQIRSFSLCRTLPSGQFFHNFSYLITHCNIIFRPNTWQFIVQILDTAAPTLAIKRVYMQLPQARHYFDFPSLSRIFMAEGSALRRAELVLTNLDHSGICSASIEWLETMGHEACRIYGRTHEVSLRDFRPEYGYV</sequence>
<dbReference type="EMBL" id="JARJCW010000068">
    <property type="protein sequence ID" value="KAJ7199437.1"/>
    <property type="molecule type" value="Genomic_DNA"/>
</dbReference>
<dbReference type="Gene3D" id="3.80.10.10">
    <property type="entry name" value="Ribonuclease Inhibitor"/>
    <property type="match status" value="1"/>
</dbReference>
<comment type="caution">
    <text evidence="1">The sequence shown here is derived from an EMBL/GenBank/DDBJ whole genome shotgun (WGS) entry which is preliminary data.</text>
</comment>